<comment type="caution">
    <text evidence="3">The sequence shown here is derived from an EMBL/GenBank/DDBJ whole genome shotgun (WGS) entry which is preliminary data.</text>
</comment>
<keyword evidence="2" id="KW-0472">Membrane</keyword>
<feature type="region of interest" description="Disordered" evidence="1">
    <location>
        <begin position="347"/>
        <end position="384"/>
    </location>
</feature>
<dbReference type="Proteomes" id="UP000462055">
    <property type="component" value="Unassembled WGS sequence"/>
</dbReference>
<accession>A0A6I4MLJ0</accession>
<reference evidence="3" key="1">
    <citation type="submission" date="2019-12" db="EMBL/GenBank/DDBJ databases">
        <title>Actinomadura physcomitrii sp. nov., a novel actinomycete isolated from moss [Physcomitrium sphaericum (Ludw) Fuernr].</title>
        <authorList>
            <person name="Zhuang X."/>
        </authorList>
    </citation>
    <scope>NUCLEOTIDE SEQUENCE [LARGE SCALE GENOMIC DNA]</scope>
    <source>
        <strain evidence="3">LD22</strain>
    </source>
</reference>
<organism evidence="3 4">
    <name type="scientific">Actinomadura physcomitrii</name>
    <dbReference type="NCBI Taxonomy" id="2650748"/>
    <lineage>
        <taxon>Bacteria</taxon>
        <taxon>Bacillati</taxon>
        <taxon>Actinomycetota</taxon>
        <taxon>Actinomycetes</taxon>
        <taxon>Streptosporangiales</taxon>
        <taxon>Thermomonosporaceae</taxon>
        <taxon>Actinomadura</taxon>
    </lineage>
</organism>
<keyword evidence="2" id="KW-1133">Transmembrane helix</keyword>
<feature type="transmembrane region" description="Helical" evidence="2">
    <location>
        <begin position="44"/>
        <end position="65"/>
    </location>
</feature>
<proteinExistence type="predicted"/>
<evidence type="ECO:0000256" key="2">
    <source>
        <dbReference type="SAM" id="Phobius"/>
    </source>
</evidence>
<sequence>MNEIDALRRMRTALAEQERPERLALRVDWRNDAVRERRRRGFRVPLLAAATATAVAAGTVGAIALRPGDGRSPTRGGERTITPGNALLVAAANAQKAPSGTYWHTKTVMGEVYAVGESTANHYKIDSRQATEVWTDGNGLRRGSHIDMADVPLTPQDKQKWQAAGSPGWVGVPNPEGGGGEVHLDVANRYGGRSPFPPYTEKFYGMTAGEIAALPTRPKALEDVLLGLKGHWHAVSEDGEKEEPIRALPGQERIRALTDVAGGLLSTAPAPPRVRAAVFRMLAAQPGVRAEGPGTDPLGRPGTVVSLPLKTTAPLGMYTAPKQLGTYRRQFIIDPANGSLLAIRDLTATPPKGSRPLPPGDDGKPRSLKARDMPDRFNRPGDLVSYQAFETAEWTNANPPR</sequence>
<dbReference type="NCBIfam" id="NF038083">
    <property type="entry name" value="CU044_5270_fam"/>
    <property type="match status" value="1"/>
</dbReference>
<keyword evidence="2" id="KW-0812">Transmembrane</keyword>
<protein>
    <recommendedName>
        <fullName evidence="5">CU044_5270 family protein</fullName>
    </recommendedName>
</protein>
<evidence type="ECO:0000313" key="4">
    <source>
        <dbReference type="Proteomes" id="UP000462055"/>
    </source>
</evidence>
<name>A0A6I4MLJ0_9ACTN</name>
<dbReference type="RefSeq" id="WP_151598228.1">
    <property type="nucleotide sequence ID" value="NZ_WBMS02000041.1"/>
</dbReference>
<gene>
    <name evidence="3" type="ORF">F8568_036735</name>
</gene>
<evidence type="ECO:0000313" key="3">
    <source>
        <dbReference type="EMBL" id="MWA05810.1"/>
    </source>
</evidence>
<dbReference type="AlphaFoldDB" id="A0A6I4MLJ0"/>
<evidence type="ECO:0008006" key="5">
    <source>
        <dbReference type="Google" id="ProtNLM"/>
    </source>
</evidence>
<dbReference type="EMBL" id="WBMS02000041">
    <property type="protein sequence ID" value="MWA05810.1"/>
    <property type="molecule type" value="Genomic_DNA"/>
</dbReference>
<feature type="compositionally biased region" description="Basic and acidic residues" evidence="1">
    <location>
        <begin position="361"/>
        <end position="379"/>
    </location>
</feature>
<dbReference type="InterPro" id="IPR047789">
    <property type="entry name" value="CU044_5270-like"/>
</dbReference>
<evidence type="ECO:0000256" key="1">
    <source>
        <dbReference type="SAM" id="MobiDB-lite"/>
    </source>
</evidence>
<keyword evidence="4" id="KW-1185">Reference proteome</keyword>